<gene>
    <name evidence="1" type="ORF">PHAECO_LOCUS2484</name>
</gene>
<accession>A0A9N9SDW7</accession>
<dbReference type="OrthoDB" id="6775203at2759"/>
<keyword evidence="2" id="KW-1185">Reference proteome</keyword>
<proteinExistence type="predicted"/>
<dbReference type="PANTHER" id="PTHR33480">
    <property type="entry name" value="SET DOMAIN-CONTAINING PROTEIN-RELATED"/>
    <property type="match status" value="1"/>
</dbReference>
<dbReference type="EMBL" id="OU896717">
    <property type="protein sequence ID" value="CAG9814681.1"/>
    <property type="molecule type" value="Genomic_DNA"/>
</dbReference>
<evidence type="ECO:0000313" key="2">
    <source>
        <dbReference type="Proteomes" id="UP001153737"/>
    </source>
</evidence>
<reference evidence="1" key="2">
    <citation type="submission" date="2022-10" db="EMBL/GenBank/DDBJ databases">
        <authorList>
            <consortium name="ENA_rothamsted_submissions"/>
            <consortium name="culmorum"/>
            <person name="King R."/>
        </authorList>
    </citation>
    <scope>NUCLEOTIDE SEQUENCE</scope>
</reference>
<name>A0A9N9SDW7_PHACE</name>
<evidence type="ECO:0000313" key="1">
    <source>
        <dbReference type="EMBL" id="CAG9814681.1"/>
    </source>
</evidence>
<protein>
    <submittedName>
        <fullName evidence="1">Uncharacterized protein</fullName>
    </submittedName>
</protein>
<sequence>MRTHEIMKVFREDDLNIKLGTMMFEKYHSSQAELIRQTMRQMGKLLLELRHRKRHIKTLEEAVQLANFDIVVLAVKKLCSSCLSKTSTPQFGIPSLVLKLGHSLRKCANIERCIALRNGKSHINKIMESFSSLMDIEWNIGSNALNTLYQRQPNCTQLLPITSDLIKLNEYSKSGIENNLREIHKTMQQTLSTWTSSVTLARDRCPR</sequence>
<organism evidence="1 2">
    <name type="scientific">Phaedon cochleariae</name>
    <name type="common">Mustard beetle</name>
    <dbReference type="NCBI Taxonomy" id="80249"/>
    <lineage>
        <taxon>Eukaryota</taxon>
        <taxon>Metazoa</taxon>
        <taxon>Ecdysozoa</taxon>
        <taxon>Arthropoda</taxon>
        <taxon>Hexapoda</taxon>
        <taxon>Insecta</taxon>
        <taxon>Pterygota</taxon>
        <taxon>Neoptera</taxon>
        <taxon>Endopterygota</taxon>
        <taxon>Coleoptera</taxon>
        <taxon>Polyphaga</taxon>
        <taxon>Cucujiformia</taxon>
        <taxon>Chrysomeloidea</taxon>
        <taxon>Chrysomelidae</taxon>
        <taxon>Chrysomelinae</taxon>
        <taxon>Chrysomelini</taxon>
        <taxon>Phaedon</taxon>
    </lineage>
</organism>
<dbReference type="PANTHER" id="PTHR33480:SF1">
    <property type="entry name" value="TYR RECOMBINASE DOMAIN-CONTAINING PROTEIN"/>
    <property type="match status" value="1"/>
</dbReference>
<reference evidence="1" key="1">
    <citation type="submission" date="2022-01" db="EMBL/GenBank/DDBJ databases">
        <authorList>
            <person name="King R."/>
        </authorList>
    </citation>
    <scope>NUCLEOTIDE SEQUENCE</scope>
</reference>
<dbReference type="Proteomes" id="UP001153737">
    <property type="component" value="Chromosome 11"/>
</dbReference>
<dbReference type="AlphaFoldDB" id="A0A9N9SDW7"/>